<evidence type="ECO:0000313" key="1">
    <source>
        <dbReference type="EMBL" id="HIZ24059.1"/>
    </source>
</evidence>
<reference evidence="1" key="2">
    <citation type="submission" date="2021-04" db="EMBL/GenBank/DDBJ databases">
        <authorList>
            <person name="Gilroy R."/>
        </authorList>
    </citation>
    <scope>NUCLEOTIDE SEQUENCE</scope>
    <source>
        <strain evidence="1">CHK33-5263</strain>
    </source>
</reference>
<protein>
    <submittedName>
        <fullName evidence="1">Uncharacterized protein</fullName>
    </submittedName>
</protein>
<accession>A0A9D2IUY0</accession>
<sequence length="115" mass="12589">MEEEASKEVTEFLTQLVRLNGTMQQLFATGNVALFTEMNAAIKQMHAVQHGSKDKVLEALDPECAVIYENFDMIIKILRTTEDGVIDAGAQKAINKFLHNIDEAVVNIAGAVGLV</sequence>
<dbReference type="EMBL" id="DXBS01000025">
    <property type="protein sequence ID" value="HIZ24059.1"/>
    <property type="molecule type" value="Genomic_DNA"/>
</dbReference>
<name>A0A9D2IUY0_9FIRM</name>
<proteinExistence type="predicted"/>
<evidence type="ECO:0000313" key="2">
    <source>
        <dbReference type="Proteomes" id="UP000824044"/>
    </source>
</evidence>
<comment type="caution">
    <text evidence="1">The sequence shown here is derived from an EMBL/GenBank/DDBJ whole genome shotgun (WGS) entry which is preliminary data.</text>
</comment>
<organism evidence="1 2">
    <name type="scientific">Candidatus Gallimonas intestinigallinarum</name>
    <dbReference type="NCBI Taxonomy" id="2838604"/>
    <lineage>
        <taxon>Bacteria</taxon>
        <taxon>Bacillati</taxon>
        <taxon>Bacillota</taxon>
        <taxon>Clostridia</taxon>
        <taxon>Candidatus Gallimonas</taxon>
    </lineage>
</organism>
<dbReference type="AlphaFoldDB" id="A0A9D2IUY0"/>
<reference evidence="1" key="1">
    <citation type="journal article" date="2021" name="PeerJ">
        <title>Extensive microbial diversity within the chicken gut microbiome revealed by metagenomics and culture.</title>
        <authorList>
            <person name="Gilroy R."/>
            <person name="Ravi A."/>
            <person name="Getino M."/>
            <person name="Pursley I."/>
            <person name="Horton D.L."/>
            <person name="Alikhan N.F."/>
            <person name="Baker D."/>
            <person name="Gharbi K."/>
            <person name="Hall N."/>
            <person name="Watson M."/>
            <person name="Adriaenssens E.M."/>
            <person name="Foster-Nyarko E."/>
            <person name="Jarju S."/>
            <person name="Secka A."/>
            <person name="Antonio M."/>
            <person name="Oren A."/>
            <person name="Chaudhuri R.R."/>
            <person name="La Ragione R."/>
            <person name="Hildebrand F."/>
            <person name="Pallen M.J."/>
        </authorList>
    </citation>
    <scope>NUCLEOTIDE SEQUENCE</scope>
    <source>
        <strain evidence="1">CHK33-5263</strain>
    </source>
</reference>
<gene>
    <name evidence="1" type="ORF">H9812_01075</name>
</gene>
<dbReference type="Proteomes" id="UP000824044">
    <property type="component" value="Unassembled WGS sequence"/>
</dbReference>